<protein>
    <submittedName>
        <fullName evidence="3">DUF4430 domain-containing protein</fullName>
    </submittedName>
</protein>
<comment type="caution">
    <text evidence="3">The sequence shown here is derived from an EMBL/GenBank/DDBJ whole genome shotgun (WGS) entry which is preliminary data.</text>
</comment>
<dbReference type="RefSeq" id="WP_225565649.1">
    <property type="nucleotide sequence ID" value="NZ_JAIXCQ010000007.1"/>
</dbReference>
<gene>
    <name evidence="3" type="ORF">LEP48_11025</name>
</gene>
<name>A0ABS7ZFS7_9MICO</name>
<dbReference type="PROSITE" id="PS51257">
    <property type="entry name" value="PROKAR_LIPOPROTEIN"/>
    <property type="match status" value="1"/>
</dbReference>
<evidence type="ECO:0000259" key="2">
    <source>
        <dbReference type="Pfam" id="PF14478"/>
    </source>
</evidence>
<feature type="domain" description="Transcobalamin-like C-terminal" evidence="2">
    <location>
        <begin position="65"/>
        <end position="134"/>
    </location>
</feature>
<dbReference type="InterPro" id="IPR027954">
    <property type="entry name" value="Transcobalamin-like_C"/>
</dbReference>
<dbReference type="Proteomes" id="UP001319870">
    <property type="component" value="Unassembled WGS sequence"/>
</dbReference>
<dbReference type="Gene3D" id="2.170.130.30">
    <property type="match status" value="1"/>
</dbReference>
<reference evidence="3 4" key="1">
    <citation type="submission" date="2021-09" db="EMBL/GenBank/DDBJ databases">
        <title>Isoptericola luteus sp. nov., a novel bacterium isolated from Harbin, the capital city of Heilongjiang province.</title>
        <authorList>
            <person name="Li J."/>
        </authorList>
    </citation>
    <scope>NUCLEOTIDE SEQUENCE [LARGE SCALE GENOMIC DNA]</scope>
    <source>
        <strain evidence="3 4">NEAU-Y5</strain>
    </source>
</reference>
<sequence>MKTRHTHVLRRALAAVPATLLAVGLVAGCGGAGEGGASPSAPTSVDPSQHVAENLTEFSYEGEDGRTALELLLEHDPDAAVQGEGENAFVTGIGGHEADADSEFWALSVDGEQAQVGAGSLETKDGQEITWTLEAFE</sequence>
<feature type="signal peptide" evidence="1">
    <location>
        <begin position="1"/>
        <end position="27"/>
    </location>
</feature>
<evidence type="ECO:0000256" key="1">
    <source>
        <dbReference type="SAM" id="SignalP"/>
    </source>
</evidence>
<keyword evidence="1" id="KW-0732">Signal</keyword>
<dbReference type="EMBL" id="JAIXCQ010000007">
    <property type="protein sequence ID" value="MCA5893880.1"/>
    <property type="molecule type" value="Genomic_DNA"/>
</dbReference>
<keyword evidence="4" id="KW-1185">Reference proteome</keyword>
<organism evidence="3 4">
    <name type="scientific">Isoptericola luteus</name>
    <dbReference type="NCBI Taxonomy" id="2879484"/>
    <lineage>
        <taxon>Bacteria</taxon>
        <taxon>Bacillati</taxon>
        <taxon>Actinomycetota</taxon>
        <taxon>Actinomycetes</taxon>
        <taxon>Micrococcales</taxon>
        <taxon>Promicromonosporaceae</taxon>
        <taxon>Isoptericola</taxon>
    </lineage>
</organism>
<evidence type="ECO:0000313" key="3">
    <source>
        <dbReference type="EMBL" id="MCA5893880.1"/>
    </source>
</evidence>
<dbReference type="Pfam" id="PF14478">
    <property type="entry name" value="DUF4430"/>
    <property type="match status" value="1"/>
</dbReference>
<proteinExistence type="predicted"/>
<accession>A0ABS7ZFS7</accession>
<feature type="chain" id="PRO_5045207143" evidence="1">
    <location>
        <begin position="28"/>
        <end position="137"/>
    </location>
</feature>
<evidence type="ECO:0000313" key="4">
    <source>
        <dbReference type="Proteomes" id="UP001319870"/>
    </source>
</evidence>